<accession>A0AAJ0AKK0</accession>
<protein>
    <submittedName>
        <fullName evidence="2">Uncharacterized protein</fullName>
    </submittedName>
</protein>
<gene>
    <name evidence="2" type="ORF">BDP55DRAFT_158159</name>
</gene>
<keyword evidence="3" id="KW-1185">Reference proteome</keyword>
<organism evidence="2 3">
    <name type="scientific">Colletotrichum godetiae</name>
    <dbReference type="NCBI Taxonomy" id="1209918"/>
    <lineage>
        <taxon>Eukaryota</taxon>
        <taxon>Fungi</taxon>
        <taxon>Dikarya</taxon>
        <taxon>Ascomycota</taxon>
        <taxon>Pezizomycotina</taxon>
        <taxon>Sordariomycetes</taxon>
        <taxon>Hypocreomycetidae</taxon>
        <taxon>Glomerellales</taxon>
        <taxon>Glomerellaceae</taxon>
        <taxon>Colletotrichum</taxon>
        <taxon>Colletotrichum acutatum species complex</taxon>
    </lineage>
</organism>
<keyword evidence="1" id="KW-0472">Membrane</keyword>
<dbReference type="GeneID" id="85450178"/>
<proteinExistence type="predicted"/>
<dbReference type="RefSeq" id="XP_060429606.1">
    <property type="nucleotide sequence ID" value="XM_060565652.1"/>
</dbReference>
<dbReference type="EMBL" id="JAHMHR010000021">
    <property type="protein sequence ID" value="KAK1675603.1"/>
    <property type="molecule type" value="Genomic_DNA"/>
</dbReference>
<evidence type="ECO:0000313" key="3">
    <source>
        <dbReference type="Proteomes" id="UP001224890"/>
    </source>
</evidence>
<evidence type="ECO:0000256" key="1">
    <source>
        <dbReference type="SAM" id="Phobius"/>
    </source>
</evidence>
<dbReference type="AlphaFoldDB" id="A0AAJ0AKK0"/>
<comment type="caution">
    <text evidence="2">The sequence shown here is derived from an EMBL/GenBank/DDBJ whole genome shotgun (WGS) entry which is preliminary data.</text>
</comment>
<keyword evidence="1" id="KW-0812">Transmembrane</keyword>
<feature type="transmembrane region" description="Helical" evidence="1">
    <location>
        <begin position="167"/>
        <end position="185"/>
    </location>
</feature>
<reference evidence="2" key="1">
    <citation type="submission" date="2021-06" db="EMBL/GenBank/DDBJ databases">
        <title>Comparative genomics, transcriptomics and evolutionary studies reveal genomic signatures of adaptation to plant cell wall in hemibiotrophic fungi.</title>
        <authorList>
            <consortium name="DOE Joint Genome Institute"/>
            <person name="Baroncelli R."/>
            <person name="Diaz J.F."/>
            <person name="Benocci T."/>
            <person name="Peng M."/>
            <person name="Battaglia E."/>
            <person name="Haridas S."/>
            <person name="Andreopoulos W."/>
            <person name="Labutti K."/>
            <person name="Pangilinan J."/>
            <person name="Floch G.L."/>
            <person name="Makela M.R."/>
            <person name="Henrissat B."/>
            <person name="Grigoriev I.V."/>
            <person name="Crouch J.A."/>
            <person name="De Vries R.P."/>
            <person name="Sukno S.A."/>
            <person name="Thon M.R."/>
        </authorList>
    </citation>
    <scope>NUCLEOTIDE SEQUENCE</scope>
    <source>
        <strain evidence="2">CBS 193.32</strain>
    </source>
</reference>
<dbReference type="Proteomes" id="UP001224890">
    <property type="component" value="Unassembled WGS sequence"/>
</dbReference>
<evidence type="ECO:0000313" key="2">
    <source>
        <dbReference type="EMBL" id="KAK1675603.1"/>
    </source>
</evidence>
<sequence length="201" mass="22978">MYTWINRYLIGSWVETPASPVGGPRWIFHRGCQSRLILYTYRDFCRDLLQSQRLRELVTPPPIRSVPIHTDITMSKPSQSNFPVVHLMQGQSLADKEYPVGKLTYLMQSSPVSRSCYIYVYFRPKPATIVTKHEETTSVARPTKRPIQTLHGNGGDRWSHAYLVNHHLLTFLLLSAIILLSHSLLTSTPIPLAVKIVVDIR</sequence>
<name>A0AAJ0AKK0_9PEZI</name>
<keyword evidence="1" id="KW-1133">Transmembrane helix</keyword>